<keyword evidence="2" id="KW-0732">Signal</keyword>
<dbReference type="Proteomes" id="UP000580654">
    <property type="component" value="Unassembled WGS sequence"/>
</dbReference>
<accession>A0A840Y2G0</accession>
<protein>
    <submittedName>
        <fullName evidence="3">Putative tricarboxylic transport membrane protein</fullName>
    </submittedName>
</protein>
<dbReference type="InterPro" id="IPR005064">
    <property type="entry name" value="BUG"/>
</dbReference>
<comment type="caution">
    <text evidence="3">The sequence shown here is derived from an EMBL/GenBank/DDBJ whole genome shotgun (WGS) entry which is preliminary data.</text>
</comment>
<dbReference type="SUPFAM" id="SSF53850">
    <property type="entry name" value="Periplasmic binding protein-like II"/>
    <property type="match status" value="1"/>
</dbReference>
<dbReference type="RefSeq" id="WP_184519848.1">
    <property type="nucleotide sequence ID" value="NZ_JACIJD010000013.1"/>
</dbReference>
<organism evidence="3 4">
    <name type="scientific">Muricoccus pecuniae</name>
    <dbReference type="NCBI Taxonomy" id="693023"/>
    <lineage>
        <taxon>Bacteria</taxon>
        <taxon>Pseudomonadati</taxon>
        <taxon>Pseudomonadota</taxon>
        <taxon>Alphaproteobacteria</taxon>
        <taxon>Acetobacterales</taxon>
        <taxon>Roseomonadaceae</taxon>
        <taxon>Muricoccus</taxon>
    </lineage>
</organism>
<dbReference type="InterPro" id="IPR042100">
    <property type="entry name" value="Bug_dom1"/>
</dbReference>
<sequence length="329" mass="33962">MTPRPASRRRFLAGAAALPFLSAGFPAGARAQGTQRYASLNIFIPAAPGGGWDSLGRAIEQVARQGGLVGAMQFENVGGAGGAVGLPRFVAQRRGRPDALMVAGAVMVGSTITNKSPVGVRDVTPIARLTDETLAVVVPASSEIRDLKGLMDALRANPGGVAVGGGSAGGMDHILLGQLIKSVGRNAREGSYVAFAGGGPAQAAILGGQVKAGISGFSEFAEQIKAGRMRALATSGATRTDPAVPTLRESGIDIVMGNWRGLFAPPGISADIRANHIRFATELHALPAWKSLLETRGWEDAFMEGGAFEEFLKRDLEATAAVLREIGLA</sequence>
<name>A0A840Y2G0_9PROT</name>
<gene>
    <name evidence="3" type="ORF">FHS87_002978</name>
</gene>
<comment type="similarity">
    <text evidence="1">Belongs to the UPF0065 (bug) family.</text>
</comment>
<dbReference type="EMBL" id="JACIJD010000013">
    <property type="protein sequence ID" value="MBB5694925.1"/>
    <property type="molecule type" value="Genomic_DNA"/>
</dbReference>
<dbReference type="PIRSF" id="PIRSF017082">
    <property type="entry name" value="YflP"/>
    <property type="match status" value="1"/>
</dbReference>
<evidence type="ECO:0000313" key="4">
    <source>
        <dbReference type="Proteomes" id="UP000580654"/>
    </source>
</evidence>
<dbReference type="Pfam" id="PF03401">
    <property type="entry name" value="TctC"/>
    <property type="match status" value="1"/>
</dbReference>
<dbReference type="Gene3D" id="3.40.190.10">
    <property type="entry name" value="Periplasmic binding protein-like II"/>
    <property type="match status" value="1"/>
</dbReference>
<dbReference type="InterPro" id="IPR006311">
    <property type="entry name" value="TAT_signal"/>
</dbReference>
<evidence type="ECO:0000313" key="3">
    <source>
        <dbReference type="EMBL" id="MBB5694925.1"/>
    </source>
</evidence>
<dbReference type="PROSITE" id="PS51318">
    <property type="entry name" value="TAT"/>
    <property type="match status" value="1"/>
</dbReference>
<keyword evidence="4" id="KW-1185">Reference proteome</keyword>
<proteinExistence type="inferred from homology"/>
<evidence type="ECO:0000256" key="2">
    <source>
        <dbReference type="SAM" id="SignalP"/>
    </source>
</evidence>
<dbReference type="AlphaFoldDB" id="A0A840Y2G0"/>
<evidence type="ECO:0000256" key="1">
    <source>
        <dbReference type="ARBA" id="ARBA00006987"/>
    </source>
</evidence>
<dbReference type="PANTHER" id="PTHR42928">
    <property type="entry name" value="TRICARBOXYLATE-BINDING PROTEIN"/>
    <property type="match status" value="1"/>
</dbReference>
<dbReference type="CDD" id="cd07012">
    <property type="entry name" value="PBP2_Bug_TTT"/>
    <property type="match status" value="1"/>
</dbReference>
<dbReference type="Gene3D" id="3.40.190.150">
    <property type="entry name" value="Bordetella uptake gene, domain 1"/>
    <property type="match status" value="1"/>
</dbReference>
<feature type="chain" id="PRO_5032778760" evidence="2">
    <location>
        <begin position="32"/>
        <end position="329"/>
    </location>
</feature>
<reference evidence="3 4" key="1">
    <citation type="submission" date="2020-08" db="EMBL/GenBank/DDBJ databases">
        <title>Genomic Encyclopedia of Type Strains, Phase IV (KMG-IV): sequencing the most valuable type-strain genomes for metagenomic binning, comparative biology and taxonomic classification.</title>
        <authorList>
            <person name="Goeker M."/>
        </authorList>
    </citation>
    <scope>NUCLEOTIDE SEQUENCE [LARGE SCALE GENOMIC DNA]</scope>
    <source>
        <strain evidence="3 4">DSM 25622</strain>
    </source>
</reference>
<dbReference type="PANTHER" id="PTHR42928:SF3">
    <property type="entry name" value="UPF0065 PROTEIN YFLP"/>
    <property type="match status" value="1"/>
</dbReference>
<feature type="signal peptide" evidence="2">
    <location>
        <begin position="1"/>
        <end position="31"/>
    </location>
</feature>